<dbReference type="PANTHER" id="PTHR33143">
    <property type="entry name" value="F16F4.1 PROTEIN-RELATED"/>
    <property type="match status" value="1"/>
</dbReference>
<dbReference type="Proteomes" id="UP001293593">
    <property type="component" value="Unassembled WGS sequence"/>
</dbReference>
<name>A0AAE1KFZ9_9FABA</name>
<feature type="compositionally biased region" description="Polar residues" evidence="1">
    <location>
        <begin position="72"/>
        <end position="86"/>
    </location>
</feature>
<dbReference type="EMBL" id="JAWXYG010000005">
    <property type="protein sequence ID" value="KAK4272645.1"/>
    <property type="molecule type" value="Genomic_DNA"/>
</dbReference>
<gene>
    <name evidence="3" type="ORF">QN277_021168</name>
</gene>
<dbReference type="InterPro" id="IPR008889">
    <property type="entry name" value="VQ"/>
</dbReference>
<feature type="compositionally biased region" description="Basic residues" evidence="1">
    <location>
        <begin position="26"/>
        <end position="38"/>
    </location>
</feature>
<dbReference type="Pfam" id="PF05678">
    <property type="entry name" value="VQ"/>
    <property type="match status" value="1"/>
</dbReference>
<keyword evidence="4" id="KW-1185">Reference proteome</keyword>
<feature type="compositionally biased region" description="Basic and acidic residues" evidence="1">
    <location>
        <begin position="89"/>
        <end position="102"/>
    </location>
</feature>
<comment type="caution">
    <text evidence="3">The sequence shown here is derived from an EMBL/GenBank/DDBJ whole genome shotgun (WGS) entry which is preliminary data.</text>
</comment>
<sequence length="144" mass="16027">MDSQSEASRIKLQGPRPGPLMVMKNKSSRKMMKKKHVTGQKQSSSPVVIYVRSPKVFHVKPEEFMSLVQQLTGNHNPSSSGTSLGSCETLHRSESEKDGDVVENGQLEHFKCTPTTGPTYALSTDFRTLWTLCELSTTRDPFVV</sequence>
<protein>
    <recommendedName>
        <fullName evidence="2">VQ domain-containing protein</fullName>
    </recommendedName>
</protein>
<organism evidence="3 4">
    <name type="scientific">Acacia crassicarpa</name>
    <name type="common">northern wattle</name>
    <dbReference type="NCBI Taxonomy" id="499986"/>
    <lineage>
        <taxon>Eukaryota</taxon>
        <taxon>Viridiplantae</taxon>
        <taxon>Streptophyta</taxon>
        <taxon>Embryophyta</taxon>
        <taxon>Tracheophyta</taxon>
        <taxon>Spermatophyta</taxon>
        <taxon>Magnoliopsida</taxon>
        <taxon>eudicotyledons</taxon>
        <taxon>Gunneridae</taxon>
        <taxon>Pentapetalae</taxon>
        <taxon>rosids</taxon>
        <taxon>fabids</taxon>
        <taxon>Fabales</taxon>
        <taxon>Fabaceae</taxon>
        <taxon>Caesalpinioideae</taxon>
        <taxon>mimosoid clade</taxon>
        <taxon>Acacieae</taxon>
        <taxon>Acacia</taxon>
    </lineage>
</organism>
<accession>A0AAE1KFZ9</accession>
<evidence type="ECO:0000313" key="3">
    <source>
        <dbReference type="EMBL" id="KAK4272645.1"/>
    </source>
</evidence>
<evidence type="ECO:0000256" key="1">
    <source>
        <dbReference type="SAM" id="MobiDB-lite"/>
    </source>
</evidence>
<feature type="region of interest" description="Disordered" evidence="1">
    <location>
        <begin position="72"/>
        <end position="102"/>
    </location>
</feature>
<dbReference type="AlphaFoldDB" id="A0AAE1KFZ9"/>
<dbReference type="InterPro" id="IPR039607">
    <property type="entry name" value="VQ_8/17/18/20/21/25"/>
</dbReference>
<evidence type="ECO:0000259" key="2">
    <source>
        <dbReference type="Pfam" id="PF05678"/>
    </source>
</evidence>
<dbReference type="PANTHER" id="PTHR33143:SF63">
    <property type="entry name" value="F16F4.1 PROTEIN"/>
    <property type="match status" value="1"/>
</dbReference>
<dbReference type="GO" id="GO:0005634">
    <property type="term" value="C:nucleus"/>
    <property type="evidence" value="ECO:0007669"/>
    <property type="project" value="TreeGrafter"/>
</dbReference>
<feature type="region of interest" description="Disordered" evidence="1">
    <location>
        <begin position="1"/>
        <end position="45"/>
    </location>
</feature>
<feature type="domain" description="VQ" evidence="2">
    <location>
        <begin position="53"/>
        <end position="74"/>
    </location>
</feature>
<evidence type="ECO:0000313" key="4">
    <source>
        <dbReference type="Proteomes" id="UP001293593"/>
    </source>
</evidence>
<reference evidence="3" key="1">
    <citation type="submission" date="2023-10" db="EMBL/GenBank/DDBJ databases">
        <title>Chromosome-level genome of the transformable northern wattle, Acacia crassicarpa.</title>
        <authorList>
            <person name="Massaro I."/>
            <person name="Sinha N.R."/>
            <person name="Poethig S."/>
            <person name="Leichty A.R."/>
        </authorList>
    </citation>
    <scope>NUCLEOTIDE SEQUENCE</scope>
    <source>
        <strain evidence="3">Acra3RX</strain>
        <tissue evidence="3">Leaf</tissue>
    </source>
</reference>
<proteinExistence type="predicted"/>